<feature type="domain" description="HTH lacI-type" evidence="4">
    <location>
        <begin position="16"/>
        <end position="70"/>
    </location>
</feature>
<evidence type="ECO:0000313" key="5">
    <source>
        <dbReference type="EMBL" id="GGA49665.1"/>
    </source>
</evidence>
<comment type="caution">
    <text evidence="5">The sequence shown here is derived from an EMBL/GenBank/DDBJ whole genome shotgun (WGS) entry which is preliminary data.</text>
</comment>
<dbReference type="PANTHER" id="PTHR30146">
    <property type="entry name" value="LACI-RELATED TRANSCRIPTIONAL REPRESSOR"/>
    <property type="match status" value="1"/>
</dbReference>
<dbReference type="PROSITE" id="PS00356">
    <property type="entry name" value="HTH_LACI_1"/>
    <property type="match status" value="1"/>
</dbReference>
<dbReference type="Gene3D" id="3.40.50.2300">
    <property type="match status" value="2"/>
</dbReference>
<keyword evidence="3" id="KW-0804">Transcription</keyword>
<dbReference type="PANTHER" id="PTHR30146:SF120">
    <property type="entry name" value="ALANINE RACEMASE"/>
    <property type="match status" value="1"/>
</dbReference>
<reference evidence="6" key="1">
    <citation type="journal article" date="2019" name="Int. J. Syst. Evol. Microbiol.">
        <title>The Global Catalogue of Microorganisms (GCM) 10K type strain sequencing project: providing services to taxonomists for standard genome sequencing and annotation.</title>
        <authorList>
            <consortium name="The Broad Institute Genomics Platform"/>
            <consortium name="The Broad Institute Genome Sequencing Center for Infectious Disease"/>
            <person name="Wu L."/>
            <person name="Ma J."/>
        </authorList>
    </citation>
    <scope>NUCLEOTIDE SEQUENCE [LARGE SCALE GENOMIC DNA]</scope>
    <source>
        <strain evidence="6">CGMCC 1.15439</strain>
    </source>
</reference>
<dbReference type="Gene3D" id="1.10.260.40">
    <property type="entry name" value="lambda repressor-like DNA-binding domains"/>
    <property type="match status" value="1"/>
</dbReference>
<organism evidence="5 6">
    <name type="scientific">Dyella nitratireducens</name>
    <dbReference type="NCBI Taxonomy" id="1849580"/>
    <lineage>
        <taxon>Bacteria</taxon>
        <taxon>Pseudomonadati</taxon>
        <taxon>Pseudomonadota</taxon>
        <taxon>Gammaproteobacteria</taxon>
        <taxon>Lysobacterales</taxon>
        <taxon>Rhodanobacteraceae</taxon>
        <taxon>Dyella</taxon>
    </lineage>
</organism>
<evidence type="ECO:0000313" key="6">
    <source>
        <dbReference type="Proteomes" id="UP000620046"/>
    </source>
</evidence>
<keyword evidence="6" id="KW-1185">Reference proteome</keyword>
<accession>A0ABQ1GSN5</accession>
<dbReference type="PROSITE" id="PS50932">
    <property type="entry name" value="HTH_LACI_2"/>
    <property type="match status" value="1"/>
</dbReference>
<dbReference type="EMBL" id="BMJA01000006">
    <property type="protein sequence ID" value="GGA49665.1"/>
    <property type="molecule type" value="Genomic_DNA"/>
</dbReference>
<dbReference type="Pfam" id="PF00356">
    <property type="entry name" value="LacI"/>
    <property type="match status" value="1"/>
</dbReference>
<dbReference type="InterPro" id="IPR000843">
    <property type="entry name" value="HTH_LacI"/>
</dbReference>
<dbReference type="SMART" id="SM00354">
    <property type="entry name" value="HTH_LACI"/>
    <property type="match status" value="1"/>
</dbReference>
<dbReference type="CDD" id="cd06295">
    <property type="entry name" value="PBP1_CelR"/>
    <property type="match status" value="1"/>
</dbReference>
<dbReference type="SUPFAM" id="SSF47413">
    <property type="entry name" value="lambda repressor-like DNA-binding domains"/>
    <property type="match status" value="1"/>
</dbReference>
<evidence type="ECO:0000256" key="1">
    <source>
        <dbReference type="ARBA" id="ARBA00023015"/>
    </source>
</evidence>
<dbReference type="InterPro" id="IPR010982">
    <property type="entry name" value="Lambda_DNA-bd_dom_sf"/>
</dbReference>
<evidence type="ECO:0000256" key="3">
    <source>
        <dbReference type="ARBA" id="ARBA00023163"/>
    </source>
</evidence>
<dbReference type="InterPro" id="IPR028082">
    <property type="entry name" value="Peripla_BP_I"/>
</dbReference>
<gene>
    <name evidence="5" type="primary">malR</name>
    <name evidence="5" type="ORF">GCM10010981_43660</name>
</gene>
<evidence type="ECO:0000259" key="4">
    <source>
        <dbReference type="PROSITE" id="PS50932"/>
    </source>
</evidence>
<keyword evidence="2" id="KW-0238">DNA-binding</keyword>
<protein>
    <submittedName>
        <fullName evidence="5">LacI family transcriptional regulator</fullName>
    </submittedName>
</protein>
<dbReference type="CDD" id="cd01392">
    <property type="entry name" value="HTH_LacI"/>
    <property type="match status" value="1"/>
</dbReference>
<dbReference type="Pfam" id="PF13377">
    <property type="entry name" value="Peripla_BP_3"/>
    <property type="match status" value="1"/>
</dbReference>
<name>A0ABQ1GSN5_9GAMM</name>
<dbReference type="Proteomes" id="UP000620046">
    <property type="component" value="Unassembled WGS sequence"/>
</dbReference>
<keyword evidence="1" id="KW-0805">Transcription regulation</keyword>
<proteinExistence type="predicted"/>
<evidence type="ECO:0000256" key="2">
    <source>
        <dbReference type="ARBA" id="ARBA00023125"/>
    </source>
</evidence>
<dbReference type="SUPFAM" id="SSF53822">
    <property type="entry name" value="Periplasmic binding protein-like I"/>
    <property type="match status" value="1"/>
</dbReference>
<sequence length="337" mass="36462">MTKAKKKQPLAQRPSPTMADLAKLAGVSKITVSRALSESPLVNPETRERVQALARKHGYKLNVSARNLRLRRSHTVAVIVEMTPSSERTMWDPYPLSLLGGISQELTSAGYSVLLTTRQGASHAAVQAADGLILLGQGVRQDAVHLYDKLGLPMVVWGAAGEGGDNHTVVGSDNHQGGIMAAERFLSIGRRHPVFIGNPDHPEMAQRLFGFVDELARHGIKPLLLRRDDFTLESGVDAVRSLAARKVRFDAIFACSDLLAMGAIRALVELGQSVPNDVSVIGYDDTPLGATFLPPLSSMRQNWQEGGVLLARKVLAMIHGQVVQSQMMATTLVVRST</sequence>
<dbReference type="InterPro" id="IPR046335">
    <property type="entry name" value="LacI/GalR-like_sensor"/>
</dbReference>